<reference evidence="3" key="1">
    <citation type="submission" date="2011-07" db="EMBL/GenBank/DDBJ databases">
        <authorList>
            <consortium name="Caenorhabditis brenneri Sequencing and Analysis Consortium"/>
            <person name="Wilson R.K."/>
        </authorList>
    </citation>
    <scope>NUCLEOTIDE SEQUENCE [LARGE SCALE GENOMIC DNA]</scope>
    <source>
        <strain evidence="3">PB2801</strain>
    </source>
</reference>
<dbReference type="InterPro" id="IPR005020">
    <property type="entry name" value="LIN-8"/>
</dbReference>
<dbReference type="SMART" id="SM00595">
    <property type="entry name" value="MADF"/>
    <property type="match status" value="1"/>
</dbReference>
<dbReference type="OrthoDB" id="5911600at2759"/>
<feature type="domain" description="MADF" evidence="1">
    <location>
        <begin position="484"/>
        <end position="573"/>
    </location>
</feature>
<evidence type="ECO:0000313" key="2">
    <source>
        <dbReference type="EMBL" id="EGT58571.1"/>
    </source>
</evidence>
<dbReference type="eggNOG" id="ENOG502TJ38">
    <property type="taxonomic scope" value="Eukaryota"/>
</dbReference>
<dbReference type="PROSITE" id="PS51029">
    <property type="entry name" value="MADF"/>
    <property type="match status" value="2"/>
</dbReference>
<keyword evidence="3" id="KW-1185">Reference proteome</keyword>
<dbReference type="InParanoid" id="G0NDZ7"/>
<evidence type="ECO:0000259" key="1">
    <source>
        <dbReference type="PROSITE" id="PS51029"/>
    </source>
</evidence>
<dbReference type="Pfam" id="PF03353">
    <property type="entry name" value="Lin-8"/>
    <property type="match status" value="3"/>
</dbReference>
<name>G0NDZ7_CAEBE</name>
<gene>
    <name evidence="2" type="ORF">CAEBREN_18840</name>
</gene>
<dbReference type="HOGENOM" id="CLU_012024_0_0_1"/>
<proteinExistence type="predicted"/>
<dbReference type="PANTHER" id="PTHR32020">
    <property type="entry name" value="LIN-8 DOMAIN CONTAINING-RELATED"/>
    <property type="match status" value="1"/>
</dbReference>
<sequence>MNRVSGLNDGLPDDGEYNIPIGDPGIMFSGREPPVSPVGDLKLKVDIDVHKYRKMKRNDFNNLEDIAARKNVIGMIKERKNLWAFKKVSVPREKWEEFAVEHFLRTGNFSHDIHIRRVWGSAKKKLLEILTESIQSRDTEEETEEKLEKWELYRSMYFYRAVTYNYEVELRKKVEDLPYDETLVHDLLTFTDVVTSYEDVQGEDGEVHRKPVREPPLILDETDTGTTRKIRAPPRKPGLSMTLREYRALRKEQFAEPRDVENIKLTLSVIEEFPILWECKKAKIRRVEYEWMAIELYLRTEVLLSVEHIRMIFNEAKEKLRKELQICKLRRLSSYETELQLDRWELYHQMKFFKEAMMEFDIDVNKEKVFEDELLPNGDDGALGFFNSAQPQGVNAGEAPEVNMDPHNEDSHLPVDNNPPAPLFPKIPVPDRIDGLTMTLNEYKKFGRIRIPGPKPGVQMTLDEYRAMGIEEFEDRTDAQAKKWVLSLIEKNPALWCRRNMKTAMEQWQELAVEFYLRTGSTMSVSHIRSIWKDMKDSMLKILREPLDSAKVEEELAKWEFYGQMKFFRRIMKEVEDAREKDSVEKPFNVEILYDEKAFDDVFDTTVEDGREMPPEHKRVEAEFEEYHRDEEMVESPRPQDADAELDPITAEAASILGRLLDIGQDGNEFVQNLTTAFIEVVDRPGLEDTSMNEVWNSMKEVLSNRQEAGEENRPA</sequence>
<dbReference type="EMBL" id="GL379870">
    <property type="protein sequence ID" value="EGT58571.1"/>
    <property type="molecule type" value="Genomic_DNA"/>
</dbReference>
<protein>
    <recommendedName>
        <fullName evidence="1">MADF domain-containing protein</fullName>
    </recommendedName>
</protein>
<dbReference type="PANTHER" id="PTHR32020:SF3">
    <property type="entry name" value="ARID DOMAIN-CONTAINING PROTEIN-RELATED"/>
    <property type="match status" value="1"/>
</dbReference>
<dbReference type="InterPro" id="IPR006578">
    <property type="entry name" value="MADF-dom"/>
</dbReference>
<dbReference type="AlphaFoldDB" id="G0NDZ7"/>
<dbReference type="Proteomes" id="UP000008068">
    <property type="component" value="Unassembled WGS sequence"/>
</dbReference>
<feature type="domain" description="MADF" evidence="1">
    <location>
        <begin position="265"/>
        <end position="358"/>
    </location>
</feature>
<accession>G0NDZ7</accession>
<evidence type="ECO:0000313" key="3">
    <source>
        <dbReference type="Proteomes" id="UP000008068"/>
    </source>
</evidence>
<dbReference type="GO" id="GO:0005634">
    <property type="term" value="C:nucleus"/>
    <property type="evidence" value="ECO:0007669"/>
    <property type="project" value="TreeGrafter"/>
</dbReference>
<organism evidence="3">
    <name type="scientific">Caenorhabditis brenneri</name>
    <name type="common">Nematode worm</name>
    <dbReference type="NCBI Taxonomy" id="135651"/>
    <lineage>
        <taxon>Eukaryota</taxon>
        <taxon>Metazoa</taxon>
        <taxon>Ecdysozoa</taxon>
        <taxon>Nematoda</taxon>
        <taxon>Chromadorea</taxon>
        <taxon>Rhabditida</taxon>
        <taxon>Rhabditina</taxon>
        <taxon>Rhabditomorpha</taxon>
        <taxon>Rhabditoidea</taxon>
        <taxon>Rhabditidae</taxon>
        <taxon>Peloderinae</taxon>
        <taxon>Caenorhabditis</taxon>
    </lineage>
</organism>